<dbReference type="Pfam" id="PF14703">
    <property type="entry name" value="PHM7_cyt"/>
    <property type="match status" value="1"/>
</dbReference>
<feature type="transmembrane region" description="Helical" evidence="9">
    <location>
        <begin position="364"/>
        <end position="384"/>
    </location>
</feature>
<proteinExistence type="inferred from homology"/>
<evidence type="ECO:0000256" key="6">
    <source>
        <dbReference type="ARBA" id="ARBA00023136"/>
    </source>
</evidence>
<evidence type="ECO:0000256" key="10">
    <source>
        <dbReference type="SAM" id="SignalP"/>
    </source>
</evidence>
<feature type="transmembrane region" description="Helical" evidence="9">
    <location>
        <begin position="50"/>
        <end position="69"/>
    </location>
</feature>
<accession>A0ABR2MFD2</accession>
<evidence type="ECO:0000313" key="15">
    <source>
        <dbReference type="Proteomes" id="UP001412067"/>
    </source>
</evidence>
<evidence type="ECO:0000256" key="2">
    <source>
        <dbReference type="ARBA" id="ARBA00007779"/>
    </source>
</evidence>
<reference evidence="14 15" key="1">
    <citation type="journal article" date="2022" name="Nat. Plants">
        <title>Genomes of leafy and leafless Platanthera orchids illuminate the evolution of mycoheterotrophy.</title>
        <authorList>
            <person name="Li M.H."/>
            <person name="Liu K.W."/>
            <person name="Li Z."/>
            <person name="Lu H.C."/>
            <person name="Ye Q.L."/>
            <person name="Zhang D."/>
            <person name="Wang J.Y."/>
            <person name="Li Y.F."/>
            <person name="Zhong Z.M."/>
            <person name="Liu X."/>
            <person name="Yu X."/>
            <person name="Liu D.K."/>
            <person name="Tu X.D."/>
            <person name="Liu B."/>
            <person name="Hao Y."/>
            <person name="Liao X.Y."/>
            <person name="Jiang Y.T."/>
            <person name="Sun W.H."/>
            <person name="Chen J."/>
            <person name="Chen Y.Q."/>
            <person name="Ai Y."/>
            <person name="Zhai J.W."/>
            <person name="Wu S.S."/>
            <person name="Zhou Z."/>
            <person name="Hsiao Y.Y."/>
            <person name="Wu W.L."/>
            <person name="Chen Y.Y."/>
            <person name="Lin Y.F."/>
            <person name="Hsu J.L."/>
            <person name="Li C.Y."/>
            <person name="Wang Z.W."/>
            <person name="Zhao X."/>
            <person name="Zhong W.Y."/>
            <person name="Ma X.K."/>
            <person name="Ma L."/>
            <person name="Huang J."/>
            <person name="Chen G.Z."/>
            <person name="Huang M.Z."/>
            <person name="Huang L."/>
            <person name="Peng D.H."/>
            <person name="Luo Y.B."/>
            <person name="Zou S.Q."/>
            <person name="Chen S.P."/>
            <person name="Lan S."/>
            <person name="Tsai W.C."/>
            <person name="Van de Peer Y."/>
            <person name="Liu Z.J."/>
        </authorList>
    </citation>
    <scope>NUCLEOTIDE SEQUENCE [LARGE SCALE GENOMIC DNA]</scope>
    <source>
        <strain evidence="14">Lor288</strain>
    </source>
</reference>
<dbReference type="InterPro" id="IPR003864">
    <property type="entry name" value="CSC1/OSCA1-like_7TM"/>
</dbReference>
<evidence type="ECO:0000259" key="13">
    <source>
        <dbReference type="Pfam" id="PF14703"/>
    </source>
</evidence>
<evidence type="ECO:0000256" key="9">
    <source>
        <dbReference type="SAM" id="Phobius"/>
    </source>
</evidence>
<dbReference type="InterPro" id="IPR032880">
    <property type="entry name" value="CSC1/OSCA1-like_N"/>
</dbReference>
<feature type="domain" description="CSC1/OSCA1-like cytosolic" evidence="13">
    <location>
        <begin position="92"/>
        <end position="259"/>
    </location>
</feature>
<evidence type="ECO:0000256" key="7">
    <source>
        <dbReference type="ARBA" id="ARBA00023303"/>
    </source>
</evidence>
<dbReference type="Pfam" id="PF02714">
    <property type="entry name" value="RSN1_7TM"/>
    <property type="match status" value="1"/>
</dbReference>
<comment type="similarity">
    <text evidence="2">Belongs to the CSC1 (TC 1.A.17) family.</text>
</comment>
<dbReference type="EMBL" id="JBBWWR010000009">
    <property type="protein sequence ID" value="KAK8961688.1"/>
    <property type="molecule type" value="Genomic_DNA"/>
</dbReference>
<dbReference type="PANTHER" id="PTHR13018:SF100">
    <property type="entry name" value="CSC1-LIKE PROTEIN ERD4"/>
    <property type="match status" value="1"/>
</dbReference>
<feature type="transmembrane region" description="Helical" evidence="9">
    <location>
        <begin position="470"/>
        <end position="499"/>
    </location>
</feature>
<dbReference type="Pfam" id="PF13967">
    <property type="entry name" value="RSN1_TM"/>
    <property type="match status" value="1"/>
</dbReference>
<sequence length="628" mass="70440">MSGIILLPVLLPIAATDNSFKTAFDTNSNATFNNLDKLAMGNVHAGSSRLWAFLLANYWVSFVTFYVLWQAYKHVSDLRATARSSPAVRPEDYAVLVRDIPTDPQGQSKKEQVDSYFKALHPDSFCKSMVITDNKQANKIWEELEGYKKKLAHAEVVYAESKTTSKPEGTRPTNRIGFLGLIGAKVDTIDHCNEKINELATKLEIEQKEADKDKQQNAALVFFSNRPAAVSASQTLHAQMVDTWTVTEAPEPRQLIWENLTKKVYERQIRQYAVYGIVFLTVVFYMVPIAAVSAFTTLENLKRYLPFLKSVVDIKAVKTVLEAYLPQVALIVFLALLPALLMFLSKAEGIPSQGHVIRAASGKYFYFIVFNVFLGVTVGGTLYTSMKTIANKPKAAVNLLADSLPQNATFFVTYVALQFFVGYGLELSRLVPLIIFHLKKKFLCKTEAEVKAAWAPGDFGFATRVPKDMLIMLVVFCYSVISPIIIPFGVVYFGLGWLIARNQALDVYVPSFESYGRMWPHMHSRIVAALIIFQVLMFGYLGLKKFVYAPLMIPLIVISFVFSYACNSRFYRSFLNTPLEVAFKDTKEIPNLDSVCAAYIPPSLKPEKTENADHLEEGHTNVSKTETV</sequence>
<keyword evidence="7" id="KW-0407">Ion channel</keyword>
<feature type="transmembrane region" description="Helical" evidence="9">
    <location>
        <begin position="546"/>
        <end position="565"/>
    </location>
</feature>
<keyword evidence="10" id="KW-0732">Signal</keyword>
<evidence type="ECO:0000313" key="14">
    <source>
        <dbReference type="EMBL" id="KAK8961688.1"/>
    </source>
</evidence>
<evidence type="ECO:0000259" key="11">
    <source>
        <dbReference type="Pfam" id="PF02714"/>
    </source>
</evidence>
<evidence type="ECO:0000259" key="12">
    <source>
        <dbReference type="Pfam" id="PF13967"/>
    </source>
</evidence>
<comment type="caution">
    <text evidence="14">The sequence shown here is derived from an EMBL/GenBank/DDBJ whole genome shotgun (WGS) entry which is preliminary data.</text>
</comment>
<feature type="signal peptide" evidence="10">
    <location>
        <begin position="1"/>
        <end position="16"/>
    </location>
</feature>
<feature type="chain" id="PRO_5046459901" evidence="10">
    <location>
        <begin position="17"/>
        <end position="628"/>
    </location>
</feature>
<evidence type="ECO:0000256" key="5">
    <source>
        <dbReference type="ARBA" id="ARBA00022989"/>
    </source>
</evidence>
<dbReference type="PANTHER" id="PTHR13018">
    <property type="entry name" value="PROBABLE MEMBRANE PROTEIN DUF221-RELATED"/>
    <property type="match status" value="1"/>
</dbReference>
<keyword evidence="8" id="KW-0175">Coiled coil</keyword>
<gene>
    <name evidence="14" type="ORF">KSP40_PGU012298</name>
</gene>
<feature type="transmembrane region" description="Helical" evidence="9">
    <location>
        <begin position="519"/>
        <end position="539"/>
    </location>
</feature>
<name>A0ABR2MFD2_9ASPA</name>
<keyword evidence="15" id="KW-1185">Reference proteome</keyword>
<keyword evidence="4 9" id="KW-0812">Transmembrane</keyword>
<feature type="domain" description="CSC1/OSCA1-like N-terminal transmembrane" evidence="12">
    <location>
        <begin position="3"/>
        <end position="70"/>
    </location>
</feature>
<evidence type="ECO:0000256" key="4">
    <source>
        <dbReference type="ARBA" id="ARBA00022692"/>
    </source>
</evidence>
<feature type="domain" description="CSC1/OSCA1-like 7TM region" evidence="11">
    <location>
        <begin position="270"/>
        <end position="540"/>
    </location>
</feature>
<feature type="transmembrane region" description="Helical" evidence="9">
    <location>
        <begin position="404"/>
        <end position="425"/>
    </location>
</feature>
<evidence type="ECO:0000256" key="1">
    <source>
        <dbReference type="ARBA" id="ARBA00004141"/>
    </source>
</evidence>
<feature type="transmembrane region" description="Helical" evidence="9">
    <location>
        <begin position="272"/>
        <end position="295"/>
    </location>
</feature>
<evidence type="ECO:0000256" key="8">
    <source>
        <dbReference type="SAM" id="Coils"/>
    </source>
</evidence>
<comment type="subcellular location">
    <subcellularLocation>
        <location evidence="1">Membrane</location>
        <topology evidence="1">Multi-pass membrane protein</topology>
    </subcellularLocation>
</comment>
<keyword evidence="3" id="KW-0813">Transport</keyword>
<protein>
    <submittedName>
        <fullName evidence="14">Uncharacterized protein</fullName>
    </submittedName>
</protein>
<organism evidence="14 15">
    <name type="scientific">Platanthera guangdongensis</name>
    <dbReference type="NCBI Taxonomy" id="2320717"/>
    <lineage>
        <taxon>Eukaryota</taxon>
        <taxon>Viridiplantae</taxon>
        <taxon>Streptophyta</taxon>
        <taxon>Embryophyta</taxon>
        <taxon>Tracheophyta</taxon>
        <taxon>Spermatophyta</taxon>
        <taxon>Magnoliopsida</taxon>
        <taxon>Liliopsida</taxon>
        <taxon>Asparagales</taxon>
        <taxon>Orchidaceae</taxon>
        <taxon>Orchidoideae</taxon>
        <taxon>Orchideae</taxon>
        <taxon>Orchidinae</taxon>
        <taxon>Platanthera</taxon>
    </lineage>
</organism>
<keyword evidence="6 9" id="KW-0472">Membrane</keyword>
<feature type="coiled-coil region" evidence="8">
    <location>
        <begin position="189"/>
        <end position="216"/>
    </location>
</feature>
<keyword evidence="5 9" id="KW-1133">Transmembrane helix</keyword>
<dbReference type="InterPro" id="IPR045122">
    <property type="entry name" value="Csc1-like"/>
</dbReference>
<evidence type="ECO:0000256" key="3">
    <source>
        <dbReference type="ARBA" id="ARBA00022448"/>
    </source>
</evidence>
<dbReference type="Proteomes" id="UP001412067">
    <property type="component" value="Unassembled WGS sequence"/>
</dbReference>
<feature type="transmembrane region" description="Helical" evidence="9">
    <location>
        <begin position="324"/>
        <end position="344"/>
    </location>
</feature>
<dbReference type="InterPro" id="IPR027815">
    <property type="entry name" value="CSC1/OSCA1-like_cyt"/>
</dbReference>
<keyword evidence="7" id="KW-0406">Ion transport</keyword>